<evidence type="ECO:0000313" key="2">
    <source>
        <dbReference type="EMBL" id="CAA9301547.1"/>
    </source>
</evidence>
<feature type="compositionally biased region" description="Basic residues" evidence="1">
    <location>
        <begin position="50"/>
        <end position="64"/>
    </location>
</feature>
<feature type="non-terminal residue" evidence="2">
    <location>
        <position position="71"/>
    </location>
</feature>
<evidence type="ECO:0000256" key="1">
    <source>
        <dbReference type="SAM" id="MobiDB-lite"/>
    </source>
</evidence>
<proteinExistence type="predicted"/>
<accession>A0A6J4KD10</accession>
<reference evidence="2" key="1">
    <citation type="submission" date="2020-02" db="EMBL/GenBank/DDBJ databases">
        <authorList>
            <person name="Meier V. D."/>
        </authorList>
    </citation>
    <scope>NUCLEOTIDE SEQUENCE</scope>
    <source>
        <strain evidence="2">AVDCRST_MAG89</strain>
    </source>
</reference>
<dbReference type="EMBL" id="CADCTV010000118">
    <property type="protein sequence ID" value="CAA9301547.1"/>
    <property type="molecule type" value="Genomic_DNA"/>
</dbReference>
<name>A0A6J4KD10_9BACT</name>
<gene>
    <name evidence="2" type="ORF">AVDCRST_MAG89-505</name>
</gene>
<sequence length="71" mass="7884">MEDHTTVSSDNYEVSFHPAFASSCVIEPVGGAAETLYRQDRSKPVDCRGKGHPKKHTIKLKGKNNKRDVTI</sequence>
<organism evidence="2">
    <name type="scientific">uncultured Gemmatimonadota bacterium</name>
    <dbReference type="NCBI Taxonomy" id="203437"/>
    <lineage>
        <taxon>Bacteria</taxon>
        <taxon>Pseudomonadati</taxon>
        <taxon>Gemmatimonadota</taxon>
        <taxon>environmental samples</taxon>
    </lineage>
</organism>
<protein>
    <submittedName>
        <fullName evidence="2">Uncharacterized protein</fullName>
    </submittedName>
</protein>
<feature type="region of interest" description="Disordered" evidence="1">
    <location>
        <begin position="43"/>
        <end position="71"/>
    </location>
</feature>
<dbReference type="AlphaFoldDB" id="A0A6J4KD10"/>